<protein>
    <recommendedName>
        <fullName evidence="1">F-box/LRR-repeat protein 15/At3g58940/PEG3-like LRR domain-containing protein</fullName>
    </recommendedName>
</protein>
<reference evidence="3" key="1">
    <citation type="journal article" date="2024" name="IScience">
        <title>Strigolactones Initiate the Formation of Haustorium-like Structures in Castilleja.</title>
        <authorList>
            <person name="Buerger M."/>
            <person name="Peterson D."/>
            <person name="Chory J."/>
        </authorList>
    </citation>
    <scope>NUCLEOTIDE SEQUENCE [LARGE SCALE GENOMIC DNA]</scope>
</reference>
<comment type="caution">
    <text evidence="2">The sequence shown here is derived from an EMBL/GenBank/DDBJ whole genome shotgun (WGS) entry which is preliminary data.</text>
</comment>
<accession>A0ABD3EBI1</accession>
<dbReference type="InterPro" id="IPR055411">
    <property type="entry name" value="LRR_FXL15/At3g58940/PEG3-like"/>
</dbReference>
<keyword evidence="3" id="KW-1185">Reference proteome</keyword>
<proteinExistence type="predicted"/>
<evidence type="ECO:0000259" key="1">
    <source>
        <dbReference type="Pfam" id="PF24758"/>
    </source>
</evidence>
<evidence type="ECO:0000313" key="2">
    <source>
        <dbReference type="EMBL" id="KAL3651741.1"/>
    </source>
</evidence>
<dbReference type="AlphaFoldDB" id="A0ABD3EBI1"/>
<name>A0ABD3EBI1_9LAMI</name>
<gene>
    <name evidence="2" type="ORF">CASFOL_004743</name>
</gene>
<evidence type="ECO:0000313" key="3">
    <source>
        <dbReference type="Proteomes" id="UP001632038"/>
    </source>
</evidence>
<dbReference type="EMBL" id="JAVIJP010000006">
    <property type="protein sequence ID" value="KAL3651741.1"/>
    <property type="molecule type" value="Genomic_DNA"/>
</dbReference>
<dbReference type="Pfam" id="PF24758">
    <property type="entry name" value="LRR_At5g56370"/>
    <property type="match status" value="1"/>
</dbReference>
<dbReference type="PANTHER" id="PTHR31900:SF34">
    <property type="entry name" value="EMB|CAB62440.1-RELATED"/>
    <property type="match status" value="1"/>
</dbReference>
<dbReference type="SUPFAM" id="SSF52047">
    <property type="entry name" value="RNI-like"/>
    <property type="match status" value="1"/>
</dbReference>
<feature type="domain" description="F-box/LRR-repeat protein 15/At3g58940/PEG3-like LRR" evidence="1">
    <location>
        <begin position="39"/>
        <end position="160"/>
    </location>
</feature>
<sequence>MMSFSSTINKVMLIRKEQSINTFSISCEDFDFDEYELETFISSAIQCNVQNLSLDFVLLGRVPQCLFTSKTLVHLSLNYCCIGIPSIGDVSLPSLNYLCLCSIEYESDEALPHLLSGCPVLKELSVESIINARRLGYLGISECWYDQISLSPMPSLTEAHIRFHIYASGRDCYVYSRAVLKLIDSLCNVKCLKLFGTIDELHDLGVAGMYVRFGNLIRLELAADWRFIPKFLECANNLEVIIINKVTMKLQNWMEPNKKRCACLLSSLRTVTIFEFGCTEQ</sequence>
<dbReference type="InterPro" id="IPR032675">
    <property type="entry name" value="LRR_dom_sf"/>
</dbReference>
<organism evidence="2 3">
    <name type="scientific">Castilleja foliolosa</name>
    <dbReference type="NCBI Taxonomy" id="1961234"/>
    <lineage>
        <taxon>Eukaryota</taxon>
        <taxon>Viridiplantae</taxon>
        <taxon>Streptophyta</taxon>
        <taxon>Embryophyta</taxon>
        <taxon>Tracheophyta</taxon>
        <taxon>Spermatophyta</taxon>
        <taxon>Magnoliopsida</taxon>
        <taxon>eudicotyledons</taxon>
        <taxon>Gunneridae</taxon>
        <taxon>Pentapetalae</taxon>
        <taxon>asterids</taxon>
        <taxon>lamiids</taxon>
        <taxon>Lamiales</taxon>
        <taxon>Orobanchaceae</taxon>
        <taxon>Pedicularideae</taxon>
        <taxon>Castillejinae</taxon>
        <taxon>Castilleja</taxon>
    </lineage>
</organism>
<dbReference type="PANTHER" id="PTHR31900">
    <property type="entry name" value="F-BOX/RNI SUPERFAMILY PROTEIN-RELATED"/>
    <property type="match status" value="1"/>
</dbReference>
<dbReference type="Gene3D" id="3.80.10.10">
    <property type="entry name" value="Ribonuclease Inhibitor"/>
    <property type="match status" value="1"/>
</dbReference>
<dbReference type="InterPro" id="IPR050232">
    <property type="entry name" value="FBL13/AtMIF1-like"/>
</dbReference>
<dbReference type="Proteomes" id="UP001632038">
    <property type="component" value="Unassembled WGS sequence"/>
</dbReference>